<dbReference type="GO" id="GO:0046872">
    <property type="term" value="F:metal ion binding"/>
    <property type="evidence" value="ECO:0007669"/>
    <property type="project" value="UniProtKB-KW"/>
</dbReference>
<evidence type="ECO:0000313" key="8">
    <source>
        <dbReference type="Proteomes" id="UP000004191"/>
    </source>
</evidence>
<reference evidence="7 8" key="1">
    <citation type="submission" date="2012-01" db="EMBL/GenBank/DDBJ databases">
        <title>The Genome Sequence of Helcococcus kunzii ATCC 51366.</title>
        <authorList>
            <consortium name="The Broad Institute Genome Sequencing Platform"/>
            <person name="Earl A."/>
            <person name="Ward D."/>
            <person name="Feldgarden M."/>
            <person name="Gevers D."/>
            <person name="Huys G."/>
            <person name="Young S.K."/>
            <person name="Zeng Q."/>
            <person name="Gargeya S."/>
            <person name="Fitzgerald M."/>
            <person name="Haas B."/>
            <person name="Abouelleil A."/>
            <person name="Alvarado L."/>
            <person name="Arachchi H.M."/>
            <person name="Berlin A."/>
            <person name="Chapman S.B."/>
            <person name="Gearin G."/>
            <person name="Goldberg J."/>
            <person name="Griggs A."/>
            <person name="Gujja S."/>
            <person name="Hansen M."/>
            <person name="Heiman D."/>
            <person name="Howarth C."/>
            <person name="Larimer J."/>
            <person name="Lui A."/>
            <person name="MacDonald P.J.P."/>
            <person name="McCowen C."/>
            <person name="Montmayeur A."/>
            <person name="Murphy C."/>
            <person name="Neiman D."/>
            <person name="Pearson M."/>
            <person name="Priest M."/>
            <person name="Roberts A."/>
            <person name="Saif S."/>
            <person name="Shea T."/>
            <person name="Sisk P."/>
            <person name="Stolte C."/>
            <person name="Sykes S."/>
            <person name="Wortman J."/>
            <person name="Nusbaum C."/>
            <person name="Birren B."/>
        </authorList>
    </citation>
    <scope>NUCLEOTIDE SEQUENCE [LARGE SCALE GENOMIC DNA]</scope>
    <source>
        <strain evidence="7 8">ATCC 51366</strain>
    </source>
</reference>
<gene>
    <name evidence="7" type="ORF">HMPREF9709_00640</name>
</gene>
<dbReference type="EC" id="3.5.1.-" evidence="6"/>
<dbReference type="PATRIC" id="fig|883114.3.peg.633"/>
<dbReference type="SUPFAM" id="SSF88713">
    <property type="entry name" value="Glycoside hydrolase/deacetylase"/>
    <property type="match status" value="1"/>
</dbReference>
<evidence type="ECO:0000256" key="4">
    <source>
        <dbReference type="ARBA" id="ARBA00022842"/>
    </source>
</evidence>
<dbReference type="Proteomes" id="UP000004191">
    <property type="component" value="Unassembled WGS sequence"/>
</dbReference>
<dbReference type="OrthoDB" id="9774177at2"/>
<evidence type="ECO:0000256" key="3">
    <source>
        <dbReference type="ARBA" id="ARBA00022801"/>
    </source>
</evidence>
<dbReference type="eggNOG" id="COG3394">
    <property type="taxonomic scope" value="Bacteria"/>
</dbReference>
<dbReference type="InterPro" id="IPR006879">
    <property type="entry name" value="YdjC-like"/>
</dbReference>
<evidence type="ECO:0000256" key="1">
    <source>
        <dbReference type="ARBA" id="ARBA00001946"/>
    </source>
</evidence>
<feature type="binding site" evidence="6">
    <location>
        <position position="61"/>
    </location>
    <ligand>
        <name>Mg(2+)</name>
        <dbReference type="ChEBI" id="CHEBI:18420"/>
    </ligand>
</feature>
<keyword evidence="4 6" id="KW-0460">Magnesium</keyword>
<dbReference type="Gene3D" id="3.20.20.370">
    <property type="entry name" value="Glycoside hydrolase/deacetylase"/>
    <property type="match status" value="1"/>
</dbReference>
<keyword evidence="8" id="KW-1185">Reference proteome</keyword>
<organism evidence="7 8">
    <name type="scientific">Helcococcus kunzii ATCC 51366</name>
    <dbReference type="NCBI Taxonomy" id="883114"/>
    <lineage>
        <taxon>Bacteria</taxon>
        <taxon>Bacillati</taxon>
        <taxon>Bacillota</taxon>
        <taxon>Tissierellia</taxon>
        <taxon>Tissierellales</taxon>
        <taxon>Peptoniphilaceae</taxon>
        <taxon>Helcococcus</taxon>
    </lineage>
</organism>
<dbReference type="HAMAP" id="MF_01246">
    <property type="entry name" value="COD"/>
    <property type="match status" value="1"/>
</dbReference>
<evidence type="ECO:0000256" key="6">
    <source>
        <dbReference type="HAMAP-Rule" id="MF_01246"/>
    </source>
</evidence>
<dbReference type="InterPro" id="IPR011330">
    <property type="entry name" value="Glyco_hydro/deAcase_b/a-brl"/>
</dbReference>
<comment type="cofactor">
    <cofactor evidence="1 6">
        <name>Mg(2+)</name>
        <dbReference type="ChEBI" id="CHEBI:18420"/>
    </cofactor>
</comment>
<name>H3NMS9_9FIRM</name>
<evidence type="ECO:0000313" key="7">
    <source>
        <dbReference type="EMBL" id="EHR34670.1"/>
    </source>
</evidence>
<protein>
    <recommendedName>
        <fullName evidence="6">Carbohydrate deacetylase</fullName>
        <ecNumber evidence="6">3.5.1.-</ecNumber>
    </recommendedName>
</protein>
<dbReference type="GO" id="GO:0019213">
    <property type="term" value="F:deacetylase activity"/>
    <property type="evidence" value="ECO:0007669"/>
    <property type="project" value="TreeGrafter"/>
</dbReference>
<comment type="similarity">
    <text evidence="6">Belongs to the YdjC deacetylase family.</text>
</comment>
<dbReference type="AlphaFoldDB" id="H3NMS9"/>
<dbReference type="GO" id="GO:0016811">
    <property type="term" value="F:hydrolase activity, acting on carbon-nitrogen (but not peptide) bonds, in linear amides"/>
    <property type="evidence" value="ECO:0007669"/>
    <property type="project" value="UniProtKB-UniRule"/>
</dbReference>
<dbReference type="GeneID" id="96998644"/>
<dbReference type="RefSeq" id="WP_005397910.1">
    <property type="nucleotide sequence ID" value="NZ_JH601088.1"/>
</dbReference>
<sequence length="255" mass="29590">MLNKLIINADDFGYTEATNYGIVDAHKNGVLTSTTIMANMPGFDHAVKLSKLYPNLGIGVHLVLTCGKPLTDVGEGYLDANGEFKRSQYYFSRDDNSSLDAEWLDPDKVYIEWKTQIEKVINSGVKPTHLDSHHHMHTHEVLQPVVRKLSEEYNLPVRNCNKAFFNDKVKYFEERFDKFASQEKVDYKLLDKMLNEIKEKEITEIMSHPSYISKFLLENSSFNMGRIYELDVLTNDKFRDIIEKYNLELINYSDI</sequence>
<dbReference type="GO" id="GO:0000272">
    <property type="term" value="P:polysaccharide catabolic process"/>
    <property type="evidence" value="ECO:0007669"/>
    <property type="project" value="InterPro"/>
</dbReference>
<dbReference type="HOGENOM" id="CLU_064244_4_0_9"/>
<dbReference type="Pfam" id="PF04794">
    <property type="entry name" value="YdjC"/>
    <property type="match status" value="1"/>
</dbReference>
<dbReference type="EMBL" id="AGEI01000019">
    <property type="protein sequence ID" value="EHR34670.1"/>
    <property type="molecule type" value="Genomic_DNA"/>
</dbReference>
<feature type="binding site" evidence="6">
    <location>
        <position position="133"/>
    </location>
    <ligand>
        <name>Mg(2+)</name>
        <dbReference type="ChEBI" id="CHEBI:18420"/>
    </ligand>
</feature>
<keyword evidence="2 6" id="KW-0479">Metal-binding</keyword>
<comment type="caution">
    <text evidence="7">The sequence shown here is derived from an EMBL/GenBank/DDBJ whole genome shotgun (WGS) entry which is preliminary data.</text>
</comment>
<dbReference type="InterPro" id="IPR022948">
    <property type="entry name" value="COD_ChbG_bac"/>
</dbReference>
<evidence type="ECO:0000256" key="2">
    <source>
        <dbReference type="ARBA" id="ARBA00022723"/>
    </source>
</evidence>
<keyword evidence="3 6" id="KW-0378">Hydrolase</keyword>
<comment type="function">
    <text evidence="6">Probably catalyzes the deacetylation of acetylated carbohydrates an important step in the degradation of oligosaccharides.</text>
</comment>
<comment type="subunit">
    <text evidence="6">Homodimer.</text>
</comment>
<dbReference type="NCBIfam" id="NF002559">
    <property type="entry name" value="PRK02134.1"/>
    <property type="match status" value="1"/>
</dbReference>
<keyword evidence="5 6" id="KW-0119">Carbohydrate metabolism</keyword>
<evidence type="ECO:0000256" key="5">
    <source>
        <dbReference type="ARBA" id="ARBA00023277"/>
    </source>
</evidence>
<proteinExistence type="inferred from homology"/>
<dbReference type="CDD" id="cd10803">
    <property type="entry name" value="YdjC_EF3048_like"/>
    <property type="match status" value="1"/>
</dbReference>
<accession>H3NMS9</accession>
<dbReference type="STRING" id="883114.HMPREF9709_00640"/>
<dbReference type="PANTHER" id="PTHR31609">
    <property type="entry name" value="YDJC DEACETYLASE FAMILY MEMBER"/>
    <property type="match status" value="1"/>
</dbReference>
<dbReference type="PANTHER" id="PTHR31609:SF1">
    <property type="entry name" value="CARBOHYDRATE DEACETYLASE"/>
    <property type="match status" value="1"/>
</dbReference>